<dbReference type="Proteomes" id="UP001289374">
    <property type="component" value="Unassembled WGS sequence"/>
</dbReference>
<evidence type="ECO:0000256" key="7">
    <source>
        <dbReference type="ARBA" id="ARBA00022737"/>
    </source>
</evidence>
<protein>
    <submittedName>
        <fullName evidence="17">Plasmodesmata-located protein 2</fullName>
    </submittedName>
</protein>
<feature type="transmembrane region" description="Helical" evidence="14">
    <location>
        <begin position="259"/>
        <end position="279"/>
    </location>
</feature>
<reference evidence="17" key="2">
    <citation type="journal article" date="2024" name="Plant">
        <title>Genomic evolution and insights into agronomic trait innovations of Sesamum species.</title>
        <authorList>
            <person name="Miao H."/>
            <person name="Wang L."/>
            <person name="Qu L."/>
            <person name="Liu H."/>
            <person name="Sun Y."/>
            <person name="Le M."/>
            <person name="Wang Q."/>
            <person name="Wei S."/>
            <person name="Zheng Y."/>
            <person name="Lin W."/>
            <person name="Duan Y."/>
            <person name="Cao H."/>
            <person name="Xiong S."/>
            <person name="Wang X."/>
            <person name="Wei L."/>
            <person name="Li C."/>
            <person name="Ma Q."/>
            <person name="Ju M."/>
            <person name="Zhao R."/>
            <person name="Li G."/>
            <person name="Mu C."/>
            <person name="Tian Q."/>
            <person name="Mei H."/>
            <person name="Zhang T."/>
            <person name="Gao T."/>
            <person name="Zhang H."/>
        </authorList>
    </citation>
    <scope>NUCLEOTIDE SEQUENCE</scope>
    <source>
        <strain evidence="17">K16</strain>
    </source>
</reference>
<evidence type="ECO:0000256" key="1">
    <source>
        <dbReference type="ARBA" id="ARBA00004251"/>
    </source>
</evidence>
<dbReference type="PROSITE" id="PS51473">
    <property type="entry name" value="GNK2"/>
    <property type="match status" value="2"/>
</dbReference>
<keyword evidence="5 14" id="KW-0812">Transmembrane</keyword>
<evidence type="ECO:0000259" key="16">
    <source>
        <dbReference type="PROSITE" id="PS51473"/>
    </source>
</evidence>
<evidence type="ECO:0000256" key="3">
    <source>
        <dbReference type="ARBA" id="ARBA00022475"/>
    </source>
</evidence>
<dbReference type="InterPro" id="IPR051378">
    <property type="entry name" value="Cell2Cell_Antifungal"/>
</dbReference>
<feature type="domain" description="Gnk2-homologous" evidence="16">
    <location>
        <begin position="28"/>
        <end position="131"/>
    </location>
</feature>
<evidence type="ECO:0000313" key="17">
    <source>
        <dbReference type="EMBL" id="KAK4408173.1"/>
    </source>
</evidence>
<comment type="caution">
    <text evidence="17">The sequence shown here is derived from an EMBL/GenBank/DDBJ whole genome shotgun (WGS) entry which is preliminary data.</text>
</comment>
<keyword evidence="3" id="KW-1003">Cell membrane</keyword>
<dbReference type="PANTHER" id="PTHR32080">
    <property type="entry name" value="ANTIFUNGAL PROTEIN GINKBILOBIN-2-LIKE"/>
    <property type="match status" value="1"/>
</dbReference>
<keyword evidence="18" id="KW-1185">Reference proteome</keyword>
<dbReference type="GO" id="GO:0010497">
    <property type="term" value="P:plasmodesmata-mediated intercellular transport"/>
    <property type="evidence" value="ECO:0007669"/>
    <property type="project" value="TreeGrafter"/>
</dbReference>
<evidence type="ECO:0000313" key="18">
    <source>
        <dbReference type="Proteomes" id="UP001289374"/>
    </source>
</evidence>
<organism evidence="17 18">
    <name type="scientific">Sesamum angolense</name>
    <dbReference type="NCBI Taxonomy" id="2727404"/>
    <lineage>
        <taxon>Eukaryota</taxon>
        <taxon>Viridiplantae</taxon>
        <taxon>Streptophyta</taxon>
        <taxon>Embryophyta</taxon>
        <taxon>Tracheophyta</taxon>
        <taxon>Spermatophyta</taxon>
        <taxon>Magnoliopsida</taxon>
        <taxon>eudicotyledons</taxon>
        <taxon>Gunneridae</taxon>
        <taxon>Pentapetalae</taxon>
        <taxon>asterids</taxon>
        <taxon>lamiids</taxon>
        <taxon>Lamiales</taxon>
        <taxon>Pedaliaceae</taxon>
        <taxon>Sesamum</taxon>
    </lineage>
</organism>
<dbReference type="FunFam" id="3.30.430.20:FF:000001">
    <property type="entry name" value="cysteine-rich repeat secretory protein 3"/>
    <property type="match status" value="1"/>
</dbReference>
<evidence type="ECO:0000256" key="6">
    <source>
        <dbReference type="ARBA" id="ARBA00022729"/>
    </source>
</evidence>
<evidence type="ECO:0000256" key="2">
    <source>
        <dbReference type="ARBA" id="ARBA00022448"/>
    </source>
</evidence>
<dbReference type="GO" id="GO:0009506">
    <property type="term" value="C:plasmodesma"/>
    <property type="evidence" value="ECO:0007669"/>
    <property type="project" value="UniProtKB-SubCell"/>
</dbReference>
<evidence type="ECO:0000256" key="10">
    <source>
        <dbReference type="ARBA" id="ARBA00023136"/>
    </source>
</evidence>
<keyword evidence="10 14" id="KW-0472">Membrane</keyword>
<dbReference type="GO" id="GO:0005886">
    <property type="term" value="C:plasma membrane"/>
    <property type="evidence" value="ECO:0007669"/>
    <property type="project" value="UniProtKB-SubCell"/>
</dbReference>
<dbReference type="AlphaFoldDB" id="A0AAE1XAD7"/>
<name>A0AAE1XAD7_9LAMI</name>
<comment type="subcellular location">
    <subcellularLocation>
        <location evidence="12">Cell junction</location>
        <location evidence="12">Plasmodesma</location>
    </subcellularLocation>
    <subcellularLocation>
        <location evidence="1">Cell membrane</location>
        <topology evidence="1">Single-pass type I membrane protein</topology>
    </subcellularLocation>
</comment>
<evidence type="ECO:0000256" key="4">
    <source>
        <dbReference type="ARBA" id="ARBA00022581"/>
    </source>
</evidence>
<keyword evidence="7" id="KW-0677">Repeat</keyword>
<evidence type="ECO:0000256" key="11">
    <source>
        <dbReference type="ARBA" id="ARBA00023157"/>
    </source>
</evidence>
<evidence type="ECO:0000256" key="9">
    <source>
        <dbReference type="ARBA" id="ARBA00022989"/>
    </source>
</evidence>
<evidence type="ECO:0000256" key="14">
    <source>
        <dbReference type="SAM" id="Phobius"/>
    </source>
</evidence>
<dbReference type="Pfam" id="PF01657">
    <property type="entry name" value="Stress-antifung"/>
    <property type="match status" value="2"/>
</dbReference>
<keyword evidence="8" id="KW-0965">Cell junction</keyword>
<dbReference type="PANTHER" id="PTHR32080:SF36">
    <property type="entry name" value="PLASMODESMATA-LOCATED PROTEIN 1"/>
    <property type="match status" value="1"/>
</dbReference>
<feature type="chain" id="PRO_5042265075" evidence="15">
    <location>
        <begin position="25"/>
        <end position="349"/>
    </location>
</feature>
<dbReference type="CDD" id="cd23509">
    <property type="entry name" value="Gnk2-like"/>
    <property type="match status" value="2"/>
</dbReference>
<dbReference type="Gene3D" id="3.30.430.20">
    <property type="entry name" value="Gnk2 domain, C-X8-C-X2-C motif"/>
    <property type="match status" value="2"/>
</dbReference>
<dbReference type="EMBL" id="JACGWL010000002">
    <property type="protein sequence ID" value="KAK4408173.1"/>
    <property type="molecule type" value="Genomic_DNA"/>
</dbReference>
<dbReference type="InterPro" id="IPR038408">
    <property type="entry name" value="GNK2_sf"/>
</dbReference>
<sequence>MGPSQSLFLSLALTLPGFSIIASASDYTNLVFKGCADQNFENFNGFYKQTLQNLFNTLTSKSSAAKFYNATSGDGSSAIDGLFQCRGDLSNADCNNCVKRAEALAQKLCGQAVAARVQLNACYLRYEISGFRQTNPTELLFKVCGSTRASGAGFGDRLDTALEEIVKGLGSGNSAGFYAAGFQSVYVLGQCEGDLDGGECVNCVKNAIDSAKSECSSSISAQTYLQQCYISYTYYPNGVPNNQKSLSSSGTGRNTQKTVAIVLGGLVGAGLVMACLLFARSAFKKKTHTYNFSGSPLWVSVVTLQPCDWYDHGGMAMMIAKFGPFGLGSLLGLGPRGKYWKFLAQDQYW</sequence>
<dbReference type="InterPro" id="IPR002902">
    <property type="entry name" value="GNK2"/>
</dbReference>
<evidence type="ECO:0000256" key="12">
    <source>
        <dbReference type="ARBA" id="ARBA00024184"/>
    </source>
</evidence>
<keyword evidence="9 14" id="KW-1133">Transmembrane helix</keyword>
<reference evidence="17" key="1">
    <citation type="submission" date="2020-06" db="EMBL/GenBank/DDBJ databases">
        <authorList>
            <person name="Li T."/>
            <person name="Hu X."/>
            <person name="Zhang T."/>
            <person name="Song X."/>
            <person name="Zhang H."/>
            <person name="Dai N."/>
            <person name="Sheng W."/>
            <person name="Hou X."/>
            <person name="Wei L."/>
        </authorList>
    </citation>
    <scope>NUCLEOTIDE SEQUENCE</scope>
    <source>
        <strain evidence="17">K16</strain>
        <tissue evidence="17">Leaf</tissue>
    </source>
</reference>
<evidence type="ECO:0000256" key="8">
    <source>
        <dbReference type="ARBA" id="ARBA00022949"/>
    </source>
</evidence>
<feature type="signal peptide" evidence="15">
    <location>
        <begin position="1"/>
        <end position="24"/>
    </location>
</feature>
<accession>A0AAE1XAD7</accession>
<evidence type="ECO:0000256" key="5">
    <source>
        <dbReference type="ARBA" id="ARBA00022692"/>
    </source>
</evidence>
<keyword evidence="11" id="KW-1015">Disulfide bond</keyword>
<evidence type="ECO:0000256" key="13">
    <source>
        <dbReference type="ARBA" id="ARBA00038393"/>
    </source>
</evidence>
<keyword evidence="2" id="KW-0813">Transport</keyword>
<keyword evidence="4" id="KW-0945">Host-virus interaction</keyword>
<gene>
    <name evidence="17" type="ORF">Sango_0398300</name>
</gene>
<keyword evidence="6 15" id="KW-0732">Signal</keyword>
<proteinExistence type="inferred from homology"/>
<evidence type="ECO:0000256" key="15">
    <source>
        <dbReference type="SAM" id="SignalP"/>
    </source>
</evidence>
<comment type="similarity">
    <text evidence="13">Belongs to the cysteine-rich repeat secretory protein family. Plasmodesmata-located proteins (PDLD) subfamily.</text>
</comment>
<feature type="domain" description="Gnk2-homologous" evidence="16">
    <location>
        <begin position="136"/>
        <end position="237"/>
    </location>
</feature>
<dbReference type="GO" id="GO:0046739">
    <property type="term" value="P:transport of virus in multicellular host"/>
    <property type="evidence" value="ECO:0007669"/>
    <property type="project" value="TreeGrafter"/>
</dbReference>